<feature type="transmembrane region" description="Helical" evidence="1">
    <location>
        <begin position="206"/>
        <end position="229"/>
    </location>
</feature>
<reference evidence="2" key="1">
    <citation type="journal article" date="2023" name="Mol. Phylogenet. Evol.">
        <title>Genome-scale phylogeny and comparative genomics of the fungal order Sordariales.</title>
        <authorList>
            <person name="Hensen N."/>
            <person name="Bonometti L."/>
            <person name="Westerberg I."/>
            <person name="Brannstrom I.O."/>
            <person name="Guillou S."/>
            <person name="Cros-Aarteil S."/>
            <person name="Calhoun S."/>
            <person name="Haridas S."/>
            <person name="Kuo A."/>
            <person name="Mondo S."/>
            <person name="Pangilinan J."/>
            <person name="Riley R."/>
            <person name="LaButti K."/>
            <person name="Andreopoulos B."/>
            <person name="Lipzen A."/>
            <person name="Chen C."/>
            <person name="Yan M."/>
            <person name="Daum C."/>
            <person name="Ng V."/>
            <person name="Clum A."/>
            <person name="Steindorff A."/>
            <person name="Ohm R.A."/>
            <person name="Martin F."/>
            <person name="Silar P."/>
            <person name="Natvig D.O."/>
            <person name="Lalanne C."/>
            <person name="Gautier V."/>
            <person name="Ament-Velasquez S.L."/>
            <person name="Kruys A."/>
            <person name="Hutchinson M.I."/>
            <person name="Powell A.J."/>
            <person name="Barry K."/>
            <person name="Miller A.N."/>
            <person name="Grigoriev I.V."/>
            <person name="Debuchy R."/>
            <person name="Gladieux P."/>
            <person name="Hiltunen Thoren M."/>
            <person name="Johannesson H."/>
        </authorList>
    </citation>
    <scope>NUCLEOTIDE SEQUENCE</scope>
    <source>
        <strain evidence="2">CBS 560.94</strain>
    </source>
</reference>
<dbReference type="Proteomes" id="UP001278500">
    <property type="component" value="Unassembled WGS sequence"/>
</dbReference>
<keyword evidence="3" id="KW-1185">Reference proteome</keyword>
<dbReference type="AlphaFoldDB" id="A0AAE0MQE0"/>
<dbReference type="RefSeq" id="XP_062680046.1">
    <property type="nucleotide sequence ID" value="XM_062821981.1"/>
</dbReference>
<keyword evidence="1" id="KW-0472">Membrane</keyword>
<organism evidence="2 3">
    <name type="scientific">Neurospora tetraspora</name>
    <dbReference type="NCBI Taxonomy" id="94610"/>
    <lineage>
        <taxon>Eukaryota</taxon>
        <taxon>Fungi</taxon>
        <taxon>Dikarya</taxon>
        <taxon>Ascomycota</taxon>
        <taxon>Pezizomycotina</taxon>
        <taxon>Sordariomycetes</taxon>
        <taxon>Sordariomycetidae</taxon>
        <taxon>Sordariales</taxon>
        <taxon>Sordariaceae</taxon>
        <taxon>Neurospora</taxon>
    </lineage>
</organism>
<gene>
    <name evidence="2" type="ORF">B0H65DRAFT_215361</name>
</gene>
<dbReference type="GeneID" id="87859135"/>
<keyword evidence="1" id="KW-0812">Transmembrane</keyword>
<name>A0AAE0MQE0_9PEZI</name>
<sequence length="303" mass="34347">MAPPFPKTTGISPAPLSFGLNTLSLNFIPPLFYFLSKTLEGMFFPPQPFAPLPGSKSNLLGPVSPNTCSLTEPEEISIYNDRRRIIQAGQSLLACFFTILLCLAARYSETKLNRSSDKGRCAYFLEQFKLFTADSNDPTDREWDALIPHMVPSHNDYRISQRREATILLFRVMISGCLCPIAEYLLCAKEGVAERFYNQTRGENNILPLFIIYLVFRYGTLPCVLTGLTSDLLMGIIFKGTEDDRAVGFWDRWIEKWIKAHQMENAVAEAKWMAEMNIIEPGDGNLYIRSPGRIIKTQTMYAK</sequence>
<proteinExistence type="predicted"/>
<feature type="transmembrane region" description="Helical" evidence="1">
    <location>
        <begin position="85"/>
        <end position="105"/>
    </location>
</feature>
<protein>
    <submittedName>
        <fullName evidence="2">Uncharacterized protein</fullName>
    </submittedName>
</protein>
<keyword evidence="1" id="KW-1133">Transmembrane helix</keyword>
<reference evidence="2" key="2">
    <citation type="submission" date="2023-06" db="EMBL/GenBank/DDBJ databases">
        <authorList>
            <consortium name="Lawrence Berkeley National Laboratory"/>
            <person name="Haridas S."/>
            <person name="Hensen N."/>
            <person name="Bonometti L."/>
            <person name="Westerberg I."/>
            <person name="Brannstrom I.O."/>
            <person name="Guillou S."/>
            <person name="Cros-Aarteil S."/>
            <person name="Calhoun S."/>
            <person name="Kuo A."/>
            <person name="Mondo S."/>
            <person name="Pangilinan J."/>
            <person name="Riley R."/>
            <person name="Labutti K."/>
            <person name="Andreopoulos B."/>
            <person name="Lipzen A."/>
            <person name="Chen C."/>
            <person name="Yanf M."/>
            <person name="Daum C."/>
            <person name="Ng V."/>
            <person name="Clum A."/>
            <person name="Steindorff A."/>
            <person name="Ohm R."/>
            <person name="Martin F."/>
            <person name="Silar P."/>
            <person name="Natvig D."/>
            <person name="Lalanne C."/>
            <person name="Gautier V."/>
            <person name="Ament-Velasquez S.L."/>
            <person name="Kruys A."/>
            <person name="Hutchinson M.I."/>
            <person name="Powell A.J."/>
            <person name="Barry K."/>
            <person name="Miller A.N."/>
            <person name="Grigoriev I.V."/>
            <person name="Debuchy R."/>
            <person name="Gladieux P."/>
            <person name="Thoren M.H."/>
            <person name="Johannesson H."/>
        </authorList>
    </citation>
    <scope>NUCLEOTIDE SEQUENCE</scope>
    <source>
        <strain evidence="2">CBS 560.94</strain>
    </source>
</reference>
<accession>A0AAE0MQE0</accession>
<evidence type="ECO:0000256" key="1">
    <source>
        <dbReference type="SAM" id="Phobius"/>
    </source>
</evidence>
<evidence type="ECO:0000313" key="3">
    <source>
        <dbReference type="Proteomes" id="UP001278500"/>
    </source>
</evidence>
<feature type="transmembrane region" description="Helical" evidence="1">
    <location>
        <begin position="168"/>
        <end position="186"/>
    </location>
</feature>
<evidence type="ECO:0000313" key="2">
    <source>
        <dbReference type="EMBL" id="KAK3342253.1"/>
    </source>
</evidence>
<dbReference type="EMBL" id="JAUEPP010000005">
    <property type="protein sequence ID" value="KAK3342253.1"/>
    <property type="molecule type" value="Genomic_DNA"/>
</dbReference>
<comment type="caution">
    <text evidence="2">The sequence shown here is derived from an EMBL/GenBank/DDBJ whole genome shotgun (WGS) entry which is preliminary data.</text>
</comment>